<sequence>MRIVGIAGSLRPGAYVWRLLEAAARELPETVDFEIWRGLEQVPSFEEGELPRPVADLWHRLSAADGVLITAPAHSALPAQLGHTLDWISSARGGAVLVGKPVGVVTACPRAHEGMWTQIQLRRALGAAGAVVRGAELAVSSAPDRFDADGRLADQGYRARLRGVLDEICSLSLTGAGSLGRSAV</sequence>
<gene>
    <name evidence="2" type="ORF">GCM10022252_42130</name>
</gene>
<organism evidence="2 3">
    <name type="scientific">Streptosporangium oxazolinicum</name>
    <dbReference type="NCBI Taxonomy" id="909287"/>
    <lineage>
        <taxon>Bacteria</taxon>
        <taxon>Bacillati</taxon>
        <taxon>Actinomycetota</taxon>
        <taxon>Actinomycetes</taxon>
        <taxon>Streptosporangiales</taxon>
        <taxon>Streptosporangiaceae</taxon>
        <taxon>Streptosporangium</taxon>
    </lineage>
</organism>
<accession>A0ABP8B1L6</accession>
<dbReference type="InterPro" id="IPR050712">
    <property type="entry name" value="NAD(P)H-dep_reductase"/>
</dbReference>
<comment type="caution">
    <text evidence="2">The sequence shown here is derived from an EMBL/GenBank/DDBJ whole genome shotgun (WGS) entry which is preliminary data.</text>
</comment>
<dbReference type="EMBL" id="BAABAQ010000007">
    <property type="protein sequence ID" value="GAA4195766.1"/>
    <property type="molecule type" value="Genomic_DNA"/>
</dbReference>
<dbReference type="SUPFAM" id="SSF52218">
    <property type="entry name" value="Flavoproteins"/>
    <property type="match status" value="1"/>
</dbReference>
<dbReference type="InterPro" id="IPR029039">
    <property type="entry name" value="Flavoprotein-like_sf"/>
</dbReference>
<reference evidence="3" key="1">
    <citation type="journal article" date="2019" name="Int. J. Syst. Evol. Microbiol.">
        <title>The Global Catalogue of Microorganisms (GCM) 10K type strain sequencing project: providing services to taxonomists for standard genome sequencing and annotation.</title>
        <authorList>
            <consortium name="The Broad Institute Genomics Platform"/>
            <consortium name="The Broad Institute Genome Sequencing Center for Infectious Disease"/>
            <person name="Wu L."/>
            <person name="Ma J."/>
        </authorList>
    </citation>
    <scope>NUCLEOTIDE SEQUENCE [LARGE SCALE GENOMIC DNA]</scope>
    <source>
        <strain evidence="3">JCM 17388</strain>
    </source>
</reference>
<evidence type="ECO:0000313" key="3">
    <source>
        <dbReference type="Proteomes" id="UP001501251"/>
    </source>
</evidence>
<dbReference type="PANTHER" id="PTHR30543:SF21">
    <property type="entry name" value="NAD(P)H-DEPENDENT FMN REDUCTASE LOT6"/>
    <property type="match status" value="1"/>
</dbReference>
<evidence type="ECO:0000259" key="1">
    <source>
        <dbReference type="Pfam" id="PF03358"/>
    </source>
</evidence>
<name>A0ABP8B1L6_9ACTN</name>
<feature type="domain" description="NADPH-dependent FMN reductase-like" evidence="1">
    <location>
        <begin position="1"/>
        <end position="143"/>
    </location>
</feature>
<keyword evidence="3" id="KW-1185">Reference proteome</keyword>
<evidence type="ECO:0000313" key="2">
    <source>
        <dbReference type="EMBL" id="GAA4195766.1"/>
    </source>
</evidence>
<proteinExistence type="predicted"/>
<dbReference type="InterPro" id="IPR005025">
    <property type="entry name" value="FMN_Rdtase-like_dom"/>
</dbReference>
<dbReference type="Gene3D" id="3.40.50.360">
    <property type="match status" value="1"/>
</dbReference>
<dbReference type="Proteomes" id="UP001501251">
    <property type="component" value="Unassembled WGS sequence"/>
</dbReference>
<protein>
    <submittedName>
        <fullName evidence="2">NADPH-dependent FMN reductase</fullName>
    </submittedName>
</protein>
<dbReference type="RefSeq" id="WP_344919675.1">
    <property type="nucleotide sequence ID" value="NZ_BAABAQ010000007.1"/>
</dbReference>
<dbReference type="Pfam" id="PF03358">
    <property type="entry name" value="FMN_red"/>
    <property type="match status" value="1"/>
</dbReference>
<dbReference type="PANTHER" id="PTHR30543">
    <property type="entry name" value="CHROMATE REDUCTASE"/>
    <property type="match status" value="1"/>
</dbReference>